<dbReference type="AlphaFoldDB" id="A0A1G8BB64"/>
<reference evidence="9" key="1">
    <citation type="submission" date="2016-10" db="EMBL/GenBank/DDBJ databases">
        <authorList>
            <person name="Varghese N."/>
            <person name="Submissions S."/>
        </authorList>
    </citation>
    <scope>NUCLEOTIDE SEQUENCE [LARGE SCALE GENOMIC DNA]</scope>
    <source>
        <strain evidence="9">DSM 22002</strain>
    </source>
</reference>
<organism evidence="8 9">
    <name type="scientific">Agrococcus jejuensis</name>
    <dbReference type="NCBI Taxonomy" id="399736"/>
    <lineage>
        <taxon>Bacteria</taxon>
        <taxon>Bacillati</taxon>
        <taxon>Actinomycetota</taxon>
        <taxon>Actinomycetes</taxon>
        <taxon>Micrococcales</taxon>
        <taxon>Microbacteriaceae</taxon>
        <taxon>Agrococcus</taxon>
    </lineage>
</organism>
<protein>
    <submittedName>
        <fullName evidence="8">TAP-like protein</fullName>
    </submittedName>
</protein>
<evidence type="ECO:0000313" key="8">
    <source>
        <dbReference type="EMBL" id="SDH30455.1"/>
    </source>
</evidence>
<dbReference type="InterPro" id="IPR000073">
    <property type="entry name" value="AB_hydrolase_1"/>
</dbReference>
<name>A0A1G8BB64_9MICO</name>
<keyword evidence="3" id="KW-0378">Hydrolase</keyword>
<comment type="similarity">
    <text evidence="1">Belongs to the peptidase S33 family.</text>
</comment>
<evidence type="ECO:0000313" key="9">
    <source>
        <dbReference type="Proteomes" id="UP000198822"/>
    </source>
</evidence>
<feature type="domain" description="AB hydrolase-1" evidence="6">
    <location>
        <begin position="113"/>
        <end position="258"/>
    </location>
</feature>
<evidence type="ECO:0000256" key="2">
    <source>
        <dbReference type="ARBA" id="ARBA00022729"/>
    </source>
</evidence>
<dbReference type="SUPFAM" id="SSF53474">
    <property type="entry name" value="alpha/beta-Hydrolases"/>
    <property type="match status" value="1"/>
</dbReference>
<keyword evidence="9" id="KW-1185">Reference proteome</keyword>
<dbReference type="GO" id="GO:0016787">
    <property type="term" value="F:hydrolase activity"/>
    <property type="evidence" value="ECO:0007669"/>
    <property type="project" value="UniProtKB-KW"/>
</dbReference>
<accession>A0A1G8BB64</accession>
<feature type="domain" description="Peptidase S33 tripeptidyl aminopeptidase-like C-terminal" evidence="7">
    <location>
        <begin position="432"/>
        <end position="525"/>
    </location>
</feature>
<evidence type="ECO:0000256" key="1">
    <source>
        <dbReference type="ARBA" id="ARBA00010088"/>
    </source>
</evidence>
<dbReference type="InterPro" id="IPR051601">
    <property type="entry name" value="Serine_prot/Carboxylest_S33"/>
</dbReference>
<dbReference type="Gene3D" id="3.40.50.1820">
    <property type="entry name" value="alpha/beta hydrolase"/>
    <property type="match status" value="1"/>
</dbReference>
<evidence type="ECO:0000259" key="6">
    <source>
        <dbReference type="Pfam" id="PF00561"/>
    </source>
</evidence>
<evidence type="ECO:0000256" key="3">
    <source>
        <dbReference type="ARBA" id="ARBA00022801"/>
    </source>
</evidence>
<feature type="chain" id="PRO_5039342438" evidence="5">
    <location>
        <begin position="32"/>
        <end position="564"/>
    </location>
</feature>
<evidence type="ECO:0000256" key="5">
    <source>
        <dbReference type="SAM" id="SignalP"/>
    </source>
</evidence>
<sequence>MRSSRHPRPPVRMVAAIGAAALLVVASPAIASAAPAPQPASSSPAAQVDAPVPELAWTACDGEGLEAFECATAAVPSDYDEPTGDTTSIALTRLPATDPAQRIGSLFLNFGGPGGPGVSTLHQLGAFLDPQVHAQFDVIGFDPRGVGLSDPVTCFPDAASEQAFLAEGIAVPVTPEEEATTIAQFGVMALACETLSGSRIEHASTANVARDMDLLRQAVGDEQLSYLGYSYGSILGATYGMLFPDRVRALAIDGTLEPSGWSGGEGSIGVRTGQGVAASEVFGEFLDLCAAAGPASCSLASTGDPRAAVETLFARLQQQPVEIPNPDGTTVTIDYGTAVAVAFQSMYSPVGFGPLADTFTQLLALTEPQQTMTTQQRGAELSDVGDWLRELGLIDDYAGVGSALASMCVDGEHPLQPWDYPAQADAADAEAPHFGRFRSWVGVQCDVVEFTDDDAFMGPWDQPTQAPVLVIGTRHDPATPYDQTQPYADRFENASVLTVEGYGHATIGVSTCANAAIATYLATPGASVPSSCEQDVAPFQAPPGTPGTAPASLVGAPEALAPGV</sequence>
<feature type="signal peptide" evidence="5">
    <location>
        <begin position="1"/>
        <end position="31"/>
    </location>
</feature>
<proteinExistence type="inferred from homology"/>
<feature type="region of interest" description="Disordered" evidence="4">
    <location>
        <begin position="540"/>
        <end position="564"/>
    </location>
</feature>
<keyword evidence="2 5" id="KW-0732">Signal</keyword>
<gene>
    <name evidence="8" type="ORF">SAMN04489720_0841</name>
</gene>
<evidence type="ECO:0000259" key="7">
    <source>
        <dbReference type="Pfam" id="PF08386"/>
    </source>
</evidence>
<dbReference type="InterPro" id="IPR013595">
    <property type="entry name" value="Pept_S33_TAP-like_C"/>
</dbReference>
<dbReference type="STRING" id="399736.SAMN04489720_0841"/>
<dbReference type="EMBL" id="LT629695">
    <property type="protein sequence ID" value="SDH30455.1"/>
    <property type="molecule type" value="Genomic_DNA"/>
</dbReference>
<dbReference type="Proteomes" id="UP000198822">
    <property type="component" value="Chromosome I"/>
</dbReference>
<dbReference type="Pfam" id="PF08386">
    <property type="entry name" value="Abhydrolase_4"/>
    <property type="match status" value="1"/>
</dbReference>
<dbReference type="Pfam" id="PF00561">
    <property type="entry name" value="Abhydrolase_1"/>
    <property type="match status" value="1"/>
</dbReference>
<dbReference type="PANTHER" id="PTHR43248">
    <property type="entry name" value="2-SUCCINYL-6-HYDROXY-2,4-CYCLOHEXADIENE-1-CARBOXYLATE SYNTHASE"/>
    <property type="match status" value="1"/>
</dbReference>
<dbReference type="InterPro" id="IPR029058">
    <property type="entry name" value="AB_hydrolase_fold"/>
</dbReference>
<dbReference type="PANTHER" id="PTHR43248:SF29">
    <property type="entry name" value="TRIPEPTIDYL AMINOPEPTIDASE"/>
    <property type="match status" value="1"/>
</dbReference>
<evidence type="ECO:0000256" key="4">
    <source>
        <dbReference type="SAM" id="MobiDB-lite"/>
    </source>
</evidence>